<dbReference type="PROSITE" id="PS50088">
    <property type="entry name" value="ANK_REPEAT"/>
    <property type="match status" value="3"/>
</dbReference>
<evidence type="ECO:0000256" key="3">
    <source>
        <dbReference type="PROSITE-ProRule" id="PRU00023"/>
    </source>
</evidence>
<dbReference type="Pfam" id="PF12796">
    <property type="entry name" value="Ank_2"/>
    <property type="match status" value="2"/>
</dbReference>
<protein>
    <submittedName>
        <fullName evidence="5">Ankrd17 protein</fullName>
    </submittedName>
</protein>
<dbReference type="EMBL" id="CAJNDS010002139">
    <property type="protein sequence ID" value="CAE7347525.1"/>
    <property type="molecule type" value="Genomic_DNA"/>
</dbReference>
<evidence type="ECO:0000313" key="6">
    <source>
        <dbReference type="Proteomes" id="UP000604046"/>
    </source>
</evidence>
<feature type="repeat" description="ANK" evidence="3">
    <location>
        <begin position="217"/>
        <end position="249"/>
    </location>
</feature>
<feature type="domain" description="Ubiquitin-like" evidence="4">
    <location>
        <begin position="6"/>
        <end position="61"/>
    </location>
</feature>
<gene>
    <name evidence="5" type="primary">Ankrd17</name>
    <name evidence="5" type="ORF">SNAT2548_LOCUS18237</name>
</gene>
<organism evidence="5 6">
    <name type="scientific">Symbiodinium natans</name>
    <dbReference type="NCBI Taxonomy" id="878477"/>
    <lineage>
        <taxon>Eukaryota</taxon>
        <taxon>Sar</taxon>
        <taxon>Alveolata</taxon>
        <taxon>Dinophyceae</taxon>
        <taxon>Suessiales</taxon>
        <taxon>Symbiodiniaceae</taxon>
        <taxon>Symbiodinium</taxon>
    </lineage>
</organism>
<dbReference type="SUPFAM" id="SSF54236">
    <property type="entry name" value="Ubiquitin-like"/>
    <property type="match status" value="1"/>
</dbReference>
<keyword evidence="6" id="KW-1185">Reference proteome</keyword>
<evidence type="ECO:0000256" key="1">
    <source>
        <dbReference type="ARBA" id="ARBA00022737"/>
    </source>
</evidence>
<comment type="caution">
    <text evidence="5">The sequence shown here is derived from an EMBL/GenBank/DDBJ whole genome shotgun (WGS) entry which is preliminary data.</text>
</comment>
<dbReference type="Proteomes" id="UP000604046">
    <property type="component" value="Unassembled WGS sequence"/>
</dbReference>
<evidence type="ECO:0000256" key="2">
    <source>
        <dbReference type="ARBA" id="ARBA00023043"/>
    </source>
</evidence>
<keyword evidence="1" id="KW-0677">Repeat</keyword>
<evidence type="ECO:0000259" key="4">
    <source>
        <dbReference type="PROSITE" id="PS50053"/>
    </source>
</evidence>
<dbReference type="AlphaFoldDB" id="A0A812PTR7"/>
<feature type="repeat" description="ANK" evidence="3">
    <location>
        <begin position="184"/>
        <end position="216"/>
    </location>
</feature>
<dbReference type="InterPro" id="IPR000626">
    <property type="entry name" value="Ubiquitin-like_dom"/>
</dbReference>
<dbReference type="PROSITE" id="PS50297">
    <property type="entry name" value="ANK_REP_REGION"/>
    <property type="match status" value="3"/>
</dbReference>
<dbReference type="OrthoDB" id="426293at2759"/>
<dbReference type="PROSITE" id="PS50053">
    <property type="entry name" value="UBIQUITIN_2"/>
    <property type="match status" value="1"/>
</dbReference>
<dbReference type="PANTHER" id="PTHR24171">
    <property type="entry name" value="ANKYRIN REPEAT DOMAIN-CONTAINING PROTEIN 39-RELATED"/>
    <property type="match status" value="1"/>
</dbReference>
<dbReference type="InterPro" id="IPR036770">
    <property type="entry name" value="Ankyrin_rpt-contain_sf"/>
</dbReference>
<feature type="repeat" description="ANK" evidence="3">
    <location>
        <begin position="119"/>
        <end position="148"/>
    </location>
</feature>
<evidence type="ECO:0000313" key="5">
    <source>
        <dbReference type="EMBL" id="CAE7347525.1"/>
    </source>
</evidence>
<dbReference type="InterPro" id="IPR002110">
    <property type="entry name" value="Ankyrin_rpt"/>
</dbReference>
<dbReference type="InterPro" id="IPR029071">
    <property type="entry name" value="Ubiquitin-like_domsf"/>
</dbReference>
<sequence>MQADMLSVLMASGKELAAIPVEQLTNVEMLKKDLQKLCGVPRFRQRLIEQDGTCLEDHVILDTARAVHLLLLPFAVSGEGARALTEACAKGLVSKVQELLQFPIDPNCRGFNDDGLFVTPIIVASHKGHVEVVRLLLEAGADKNWCDPTSNRREEAASMASQIAQIHNKRLASKMLEGFSDFARGKSSVWVASEGGHADVVRLLLEEGADKDCRNTFGQSPIWVAASKGHVEVVRLLLEARADANVADTVLGDTPLMKAVDKRYEELARLLQQAADNECSSTAHVKHCQD</sequence>
<dbReference type="SMART" id="SM00248">
    <property type="entry name" value="ANK"/>
    <property type="match status" value="5"/>
</dbReference>
<name>A0A812PTR7_9DINO</name>
<dbReference type="SUPFAM" id="SSF48403">
    <property type="entry name" value="Ankyrin repeat"/>
    <property type="match status" value="1"/>
</dbReference>
<dbReference type="Gene3D" id="1.25.40.20">
    <property type="entry name" value="Ankyrin repeat-containing domain"/>
    <property type="match status" value="1"/>
</dbReference>
<reference evidence="5" key="1">
    <citation type="submission" date="2021-02" db="EMBL/GenBank/DDBJ databases">
        <authorList>
            <person name="Dougan E. K."/>
            <person name="Rhodes N."/>
            <person name="Thang M."/>
            <person name="Chan C."/>
        </authorList>
    </citation>
    <scope>NUCLEOTIDE SEQUENCE</scope>
</reference>
<keyword evidence="2 3" id="KW-0040">ANK repeat</keyword>
<proteinExistence type="predicted"/>
<accession>A0A812PTR7</accession>